<reference evidence="2" key="1">
    <citation type="journal article" date="2022" name="Mol. Ecol. Resour.">
        <title>The genomes of chicory, endive, great burdock and yacon provide insights into Asteraceae palaeo-polyploidization history and plant inulin production.</title>
        <authorList>
            <person name="Fan W."/>
            <person name="Wang S."/>
            <person name="Wang H."/>
            <person name="Wang A."/>
            <person name="Jiang F."/>
            <person name="Liu H."/>
            <person name="Zhao H."/>
            <person name="Xu D."/>
            <person name="Zhang Y."/>
        </authorList>
    </citation>
    <scope>NUCLEOTIDE SEQUENCE [LARGE SCALE GENOMIC DNA]</scope>
    <source>
        <strain evidence="2">cv. Niubang</strain>
    </source>
</reference>
<protein>
    <submittedName>
        <fullName evidence="1">Uncharacterized protein</fullName>
    </submittedName>
</protein>
<evidence type="ECO:0000313" key="1">
    <source>
        <dbReference type="EMBL" id="KAI3734765.1"/>
    </source>
</evidence>
<keyword evidence="2" id="KW-1185">Reference proteome</keyword>
<gene>
    <name evidence="1" type="ORF">L6452_14244</name>
</gene>
<name>A0ACB9CKQ9_ARCLA</name>
<reference evidence="1 2" key="2">
    <citation type="journal article" date="2022" name="Mol. Ecol. Resour.">
        <title>The genomes of chicory, endive, great burdock and yacon provide insights into Asteraceae paleo-polyploidization history and plant inulin production.</title>
        <authorList>
            <person name="Fan W."/>
            <person name="Wang S."/>
            <person name="Wang H."/>
            <person name="Wang A."/>
            <person name="Jiang F."/>
            <person name="Liu H."/>
            <person name="Zhao H."/>
            <person name="Xu D."/>
            <person name="Zhang Y."/>
        </authorList>
    </citation>
    <scope>NUCLEOTIDE SEQUENCE [LARGE SCALE GENOMIC DNA]</scope>
    <source>
        <strain evidence="2">cv. Niubang</strain>
    </source>
</reference>
<accession>A0ACB9CKQ9</accession>
<dbReference type="Proteomes" id="UP001055879">
    <property type="component" value="Linkage Group LG04"/>
</dbReference>
<evidence type="ECO:0000313" key="2">
    <source>
        <dbReference type="Proteomes" id="UP001055879"/>
    </source>
</evidence>
<sequence>MSMIKSFTSSGHISLYLHTLLKFPYEAVLREAMLMARKKLRIKLQRFGQFSQEFLWRKVYGTWEGDACQFCENWNSCKFVEDDHKKNKVSNVLDGKAM</sequence>
<proteinExistence type="predicted"/>
<organism evidence="1 2">
    <name type="scientific">Arctium lappa</name>
    <name type="common">Greater burdock</name>
    <name type="synonym">Lappa major</name>
    <dbReference type="NCBI Taxonomy" id="4217"/>
    <lineage>
        <taxon>Eukaryota</taxon>
        <taxon>Viridiplantae</taxon>
        <taxon>Streptophyta</taxon>
        <taxon>Embryophyta</taxon>
        <taxon>Tracheophyta</taxon>
        <taxon>Spermatophyta</taxon>
        <taxon>Magnoliopsida</taxon>
        <taxon>eudicotyledons</taxon>
        <taxon>Gunneridae</taxon>
        <taxon>Pentapetalae</taxon>
        <taxon>asterids</taxon>
        <taxon>campanulids</taxon>
        <taxon>Asterales</taxon>
        <taxon>Asteraceae</taxon>
        <taxon>Carduoideae</taxon>
        <taxon>Cardueae</taxon>
        <taxon>Arctiinae</taxon>
        <taxon>Arctium</taxon>
    </lineage>
</organism>
<comment type="caution">
    <text evidence="1">The sequence shown here is derived from an EMBL/GenBank/DDBJ whole genome shotgun (WGS) entry which is preliminary data.</text>
</comment>
<dbReference type="EMBL" id="CM042050">
    <property type="protein sequence ID" value="KAI3734765.1"/>
    <property type="molecule type" value="Genomic_DNA"/>
</dbReference>